<organism evidence="1 2">
    <name type="scientific">Paenibacillus vortex V453</name>
    <dbReference type="NCBI Taxonomy" id="715225"/>
    <lineage>
        <taxon>Bacteria</taxon>
        <taxon>Bacillati</taxon>
        <taxon>Bacillota</taxon>
        <taxon>Bacilli</taxon>
        <taxon>Bacillales</taxon>
        <taxon>Paenibacillaceae</taxon>
        <taxon>Paenibacillus</taxon>
    </lineage>
</organism>
<evidence type="ECO:0000313" key="2">
    <source>
        <dbReference type="Proteomes" id="UP000003094"/>
    </source>
</evidence>
<keyword evidence="2" id="KW-1185">Reference proteome</keyword>
<accession>A0A2R9SSN4</accession>
<comment type="caution">
    <text evidence="1">The sequence shown here is derived from an EMBL/GenBank/DDBJ whole genome shotgun (WGS) entry which is preliminary data.</text>
</comment>
<dbReference type="KEGG" id="pvo:PVOR_19754"/>
<evidence type="ECO:0000313" key="1">
    <source>
        <dbReference type="EMBL" id="EFU40367.1"/>
    </source>
</evidence>
<gene>
    <name evidence="1" type="ORF">PVOR_19754</name>
</gene>
<name>A0A2R9SSN4_9BACL</name>
<dbReference type="EMBL" id="ADHJ01000036">
    <property type="protein sequence ID" value="EFU40367.1"/>
    <property type="molecule type" value="Genomic_DNA"/>
</dbReference>
<reference evidence="1 2" key="1">
    <citation type="journal article" date="2010" name="BMC Genomics">
        <title>Genome sequence of the pattern forming Paenibacillus vortex bacterium reveals potential for thriving in complex environments.</title>
        <authorList>
            <person name="Sirota-Madi A."/>
            <person name="Olender T."/>
            <person name="Helman Y."/>
            <person name="Ingham C."/>
            <person name="Brainis I."/>
            <person name="Roth D."/>
            <person name="Hagi E."/>
            <person name="Brodsky L."/>
            <person name="Leshkowitz D."/>
            <person name="Galatenko V."/>
            <person name="Nikolaev V."/>
            <person name="Mugasimangalam R.C."/>
            <person name="Bransburg-Zabary S."/>
            <person name="Gutnick D.L."/>
            <person name="Lancet D."/>
            <person name="Ben-Jacob E."/>
        </authorList>
    </citation>
    <scope>NUCLEOTIDE SEQUENCE [LARGE SCALE GENOMIC DNA]</scope>
    <source>
        <strain evidence="1 2">V453</strain>
    </source>
</reference>
<proteinExistence type="predicted"/>
<dbReference type="AlphaFoldDB" id="A0A2R9SSN4"/>
<sequence>MNVLQGGHMNNDIYTLEKLHEYQQTRLDELDRQGRFVIYDETGISKSQRAAKNVRLLDKLYGFFRKRRSRRSHHKSL</sequence>
<dbReference type="Proteomes" id="UP000003094">
    <property type="component" value="Unassembled WGS sequence"/>
</dbReference>
<protein>
    <submittedName>
        <fullName evidence="1">Uncharacterized protein</fullName>
    </submittedName>
</protein>